<dbReference type="Gene3D" id="3.40.50.720">
    <property type="entry name" value="NAD(P)-binding Rossmann-like Domain"/>
    <property type="match status" value="1"/>
</dbReference>
<accession>A0ABP0TR20</accession>
<evidence type="ECO:0000313" key="8">
    <source>
        <dbReference type="Proteomes" id="UP001497512"/>
    </source>
</evidence>
<sequence length="461" mass="50534">MEDAQQAADAVPASYSTYTVLQDPTILKTPTCTITSKKDEKLKMRAVEYHGKKTMKVRERPRPLVTDPTDVILKVTITCICGSDLHMYVGFMPGMKNGDVCGHEFMGVVESVGPEVQNLKPGDRVVTAFDIACNQCRPCHRQEFSCCDTTNPSKEQELLYGDRLAGFFGYSHLTGGWEGGQAEFVRVPFADMNCLKVPEELDDEHAIFLSDILPTAWHANELGQVGEGDNVAIWGAGPVGLFAAHCALIRGAARVVLIDSVQYRLDFAKKKLHAVATINRKNKNVYKELRSIFPEGPDVAIEAVGFHYVESLVHKLETTLNLETDTAEILNELIYSVRKAGRIGIVGVYAGYANHFNVGAMMEKGLTIAAGQTPVQKYWPTLLPLVQSGRIDSTLPITHVLPLSEAPRAYRIFNDKEDGCVKVLLKPQMDHGKLSDSGESIIENVQNTISGVVKGALGSTL</sequence>
<comment type="cofactor">
    <cofactor evidence="1 5">
        <name>Zn(2+)</name>
        <dbReference type="ChEBI" id="CHEBI:29105"/>
    </cofactor>
</comment>
<dbReference type="InterPro" id="IPR013154">
    <property type="entry name" value="ADH-like_N"/>
</dbReference>
<protein>
    <recommendedName>
        <fullName evidence="6">Enoyl reductase (ER) domain-containing protein</fullName>
    </recommendedName>
</protein>
<dbReference type="PANTHER" id="PTHR42813">
    <property type="entry name" value="ZINC-TYPE ALCOHOL DEHYDROGENASE-LIKE"/>
    <property type="match status" value="1"/>
</dbReference>
<gene>
    <name evidence="7" type="ORF">CSSPTR1EN2_LOCUS6616</name>
</gene>
<organism evidence="7 8">
    <name type="scientific">Sphagnum troendelagicum</name>
    <dbReference type="NCBI Taxonomy" id="128251"/>
    <lineage>
        <taxon>Eukaryota</taxon>
        <taxon>Viridiplantae</taxon>
        <taxon>Streptophyta</taxon>
        <taxon>Embryophyta</taxon>
        <taxon>Bryophyta</taxon>
        <taxon>Sphagnophytina</taxon>
        <taxon>Sphagnopsida</taxon>
        <taxon>Sphagnales</taxon>
        <taxon>Sphagnaceae</taxon>
        <taxon>Sphagnum</taxon>
    </lineage>
</organism>
<dbReference type="Pfam" id="PF08240">
    <property type="entry name" value="ADH_N"/>
    <property type="match status" value="1"/>
</dbReference>
<evidence type="ECO:0000256" key="3">
    <source>
        <dbReference type="ARBA" id="ARBA00022833"/>
    </source>
</evidence>
<evidence type="ECO:0000259" key="6">
    <source>
        <dbReference type="SMART" id="SM00829"/>
    </source>
</evidence>
<proteinExistence type="inferred from homology"/>
<comment type="similarity">
    <text evidence="5">Belongs to the zinc-containing alcohol dehydrogenase family.</text>
</comment>
<keyword evidence="8" id="KW-1185">Reference proteome</keyword>
<dbReference type="PROSITE" id="PS00059">
    <property type="entry name" value="ADH_ZINC"/>
    <property type="match status" value="1"/>
</dbReference>
<evidence type="ECO:0000256" key="1">
    <source>
        <dbReference type="ARBA" id="ARBA00001947"/>
    </source>
</evidence>
<dbReference type="SUPFAM" id="SSF50129">
    <property type="entry name" value="GroES-like"/>
    <property type="match status" value="1"/>
</dbReference>
<dbReference type="Proteomes" id="UP001497512">
    <property type="component" value="Chromosome 13"/>
</dbReference>
<reference evidence="7" key="1">
    <citation type="submission" date="2024-02" db="EMBL/GenBank/DDBJ databases">
        <authorList>
            <consortium name="ELIXIR-Norway"/>
            <consortium name="Elixir Norway"/>
        </authorList>
    </citation>
    <scope>NUCLEOTIDE SEQUENCE</scope>
</reference>
<keyword evidence="4" id="KW-0560">Oxidoreductase</keyword>
<evidence type="ECO:0000256" key="2">
    <source>
        <dbReference type="ARBA" id="ARBA00022723"/>
    </source>
</evidence>
<dbReference type="CDD" id="cd08283">
    <property type="entry name" value="FDH_like_1"/>
    <property type="match status" value="1"/>
</dbReference>
<dbReference type="SUPFAM" id="SSF51735">
    <property type="entry name" value="NAD(P)-binding Rossmann-fold domains"/>
    <property type="match status" value="1"/>
</dbReference>
<keyword evidence="3 5" id="KW-0862">Zinc</keyword>
<evidence type="ECO:0000313" key="7">
    <source>
        <dbReference type="EMBL" id="CAK9202856.1"/>
    </source>
</evidence>
<dbReference type="EMBL" id="OZ019905">
    <property type="protein sequence ID" value="CAK9202856.1"/>
    <property type="molecule type" value="Genomic_DNA"/>
</dbReference>
<dbReference type="InterPro" id="IPR036291">
    <property type="entry name" value="NAD(P)-bd_dom_sf"/>
</dbReference>
<dbReference type="InterPro" id="IPR002328">
    <property type="entry name" value="ADH_Zn_CS"/>
</dbReference>
<name>A0ABP0TR20_9BRYO</name>
<dbReference type="PANTHER" id="PTHR42813:SF1">
    <property type="entry name" value="DEHYDROGENASE, PUTATIVE (AFU_ORTHOLOGUE AFUA_5G03930)-RELATED"/>
    <property type="match status" value="1"/>
</dbReference>
<dbReference type="SMART" id="SM00829">
    <property type="entry name" value="PKS_ER"/>
    <property type="match status" value="1"/>
</dbReference>
<dbReference type="Pfam" id="PF00107">
    <property type="entry name" value="ADH_zinc_N"/>
    <property type="match status" value="1"/>
</dbReference>
<dbReference type="InterPro" id="IPR011032">
    <property type="entry name" value="GroES-like_sf"/>
</dbReference>
<dbReference type="Gene3D" id="3.90.180.10">
    <property type="entry name" value="Medium-chain alcohol dehydrogenases, catalytic domain"/>
    <property type="match status" value="1"/>
</dbReference>
<feature type="domain" description="Enoyl reductase (ER)" evidence="6">
    <location>
        <begin position="51"/>
        <end position="425"/>
    </location>
</feature>
<dbReference type="InterPro" id="IPR020843">
    <property type="entry name" value="ER"/>
</dbReference>
<dbReference type="InterPro" id="IPR013149">
    <property type="entry name" value="ADH-like_C"/>
</dbReference>
<evidence type="ECO:0000256" key="4">
    <source>
        <dbReference type="ARBA" id="ARBA00023002"/>
    </source>
</evidence>
<keyword evidence="2 5" id="KW-0479">Metal-binding</keyword>
<evidence type="ECO:0000256" key="5">
    <source>
        <dbReference type="RuleBase" id="RU361277"/>
    </source>
</evidence>